<dbReference type="SUPFAM" id="SSF54719">
    <property type="entry name" value="Fe,Mn superoxide dismutase (SOD), C-terminal domain"/>
    <property type="match status" value="1"/>
</dbReference>
<dbReference type="InterPro" id="IPR019832">
    <property type="entry name" value="Mn/Fe_SOD_C"/>
</dbReference>
<dbReference type="PROSITE" id="PS00088">
    <property type="entry name" value="SOD_MN"/>
    <property type="match status" value="1"/>
</dbReference>
<evidence type="ECO:0000256" key="13">
    <source>
        <dbReference type="ARBA" id="ARBA00049204"/>
    </source>
</evidence>
<dbReference type="InterPro" id="IPR036314">
    <property type="entry name" value="SOD_C_sf"/>
</dbReference>
<dbReference type="GO" id="GO:0005759">
    <property type="term" value="C:mitochondrial matrix"/>
    <property type="evidence" value="ECO:0007669"/>
    <property type="project" value="UniProtKB-SubCell"/>
</dbReference>
<feature type="domain" description="Manganese/iron superoxide dismutase N-terminal" evidence="14">
    <location>
        <begin position="71"/>
        <end position="152"/>
    </location>
</feature>
<comment type="catalytic activity">
    <reaction evidence="13">
        <text>2 superoxide + 2 H(+) = H2O2 + O2</text>
        <dbReference type="Rhea" id="RHEA:20696"/>
        <dbReference type="ChEBI" id="CHEBI:15378"/>
        <dbReference type="ChEBI" id="CHEBI:15379"/>
        <dbReference type="ChEBI" id="CHEBI:16240"/>
        <dbReference type="ChEBI" id="CHEBI:18421"/>
        <dbReference type="EC" id="1.15.1.1"/>
    </reaction>
</comment>
<accession>A0A8C6WR33</accession>
<evidence type="ECO:0000313" key="16">
    <source>
        <dbReference type="Ensembl" id="ENSNMLP00000025384.1"/>
    </source>
</evidence>
<evidence type="ECO:0000256" key="6">
    <source>
        <dbReference type="ARBA" id="ARBA00012682"/>
    </source>
</evidence>
<reference evidence="16" key="2">
    <citation type="submission" date="2025-09" db="UniProtKB">
        <authorList>
            <consortium name="Ensembl"/>
        </authorList>
    </citation>
    <scope>IDENTIFICATION</scope>
</reference>
<comment type="similarity">
    <text evidence="4">Belongs to the iron/manganese superoxide dismutase family.</text>
</comment>
<dbReference type="PRINTS" id="PR01703">
    <property type="entry name" value="MNSODISMTASE"/>
</dbReference>
<dbReference type="InterPro" id="IPR001189">
    <property type="entry name" value="Mn/Fe_SOD"/>
</dbReference>
<protein>
    <recommendedName>
        <fullName evidence="7">Superoxide dismutase [Mn], mitochondrial</fullName>
        <ecNumber evidence="6">1.15.1.1</ecNumber>
    </recommendedName>
</protein>
<dbReference type="PANTHER" id="PTHR11404:SF6">
    <property type="entry name" value="SUPEROXIDE DISMUTASE [MN], MITOCHONDRIAL"/>
    <property type="match status" value="1"/>
</dbReference>
<evidence type="ECO:0000256" key="3">
    <source>
        <dbReference type="ARBA" id="ARBA00004305"/>
    </source>
</evidence>
<dbReference type="FunFam" id="1.10.287.990:FF:000001">
    <property type="entry name" value="Superoxide dismutase"/>
    <property type="match status" value="1"/>
</dbReference>
<evidence type="ECO:0000256" key="10">
    <source>
        <dbReference type="ARBA" id="ARBA00023074"/>
    </source>
</evidence>
<proteinExistence type="inferred from homology"/>
<organism evidence="16 17">
    <name type="scientific">Neogobius melanostomus</name>
    <name type="common">round goby</name>
    <dbReference type="NCBI Taxonomy" id="47308"/>
    <lineage>
        <taxon>Eukaryota</taxon>
        <taxon>Metazoa</taxon>
        <taxon>Chordata</taxon>
        <taxon>Craniata</taxon>
        <taxon>Vertebrata</taxon>
        <taxon>Euteleostomi</taxon>
        <taxon>Actinopterygii</taxon>
        <taxon>Neopterygii</taxon>
        <taxon>Teleostei</taxon>
        <taxon>Neoteleostei</taxon>
        <taxon>Acanthomorphata</taxon>
        <taxon>Gobiaria</taxon>
        <taxon>Gobiiformes</taxon>
        <taxon>Gobioidei</taxon>
        <taxon>Gobiidae</taxon>
        <taxon>Benthophilinae</taxon>
        <taxon>Neogobiini</taxon>
        <taxon>Neogobius</taxon>
    </lineage>
</organism>
<feature type="domain" description="Manganese/iron superoxide dismutase C-terminal" evidence="15">
    <location>
        <begin position="159"/>
        <end position="262"/>
    </location>
</feature>
<keyword evidence="10" id="KW-0944">Nitration</keyword>
<evidence type="ECO:0000313" key="17">
    <source>
        <dbReference type="Proteomes" id="UP000694523"/>
    </source>
</evidence>
<keyword evidence="8" id="KW-0479">Metal-binding</keyword>
<name>A0A8C6WR33_9GOBI</name>
<evidence type="ECO:0000256" key="2">
    <source>
        <dbReference type="ARBA" id="ARBA00002170"/>
    </source>
</evidence>
<evidence type="ECO:0000256" key="12">
    <source>
        <dbReference type="ARBA" id="ARBA00023211"/>
    </source>
</evidence>
<dbReference type="Pfam" id="PF02777">
    <property type="entry name" value="Sod_Fe_C"/>
    <property type="match status" value="1"/>
</dbReference>
<dbReference type="InterPro" id="IPR019833">
    <property type="entry name" value="Mn/Fe_SOD_BS"/>
</dbReference>
<dbReference type="GO" id="GO:0030145">
    <property type="term" value="F:manganese ion binding"/>
    <property type="evidence" value="ECO:0007669"/>
    <property type="project" value="TreeGrafter"/>
</dbReference>
<dbReference type="Pfam" id="PF00081">
    <property type="entry name" value="Sod_Fe_N"/>
    <property type="match status" value="1"/>
</dbReference>
<keyword evidence="17" id="KW-1185">Reference proteome</keyword>
<keyword evidence="11" id="KW-0496">Mitochondrion</keyword>
<dbReference type="Proteomes" id="UP000694523">
    <property type="component" value="Unplaced"/>
</dbReference>
<dbReference type="SUPFAM" id="SSF46609">
    <property type="entry name" value="Fe,Mn superoxide dismutase (SOD), N-terminal domain"/>
    <property type="match status" value="1"/>
</dbReference>
<dbReference type="InterPro" id="IPR036324">
    <property type="entry name" value="Mn/Fe_SOD_N_sf"/>
</dbReference>
<dbReference type="PANTHER" id="PTHR11404">
    <property type="entry name" value="SUPEROXIDE DISMUTASE 2"/>
    <property type="match status" value="1"/>
</dbReference>
<evidence type="ECO:0000259" key="14">
    <source>
        <dbReference type="Pfam" id="PF00081"/>
    </source>
</evidence>
<evidence type="ECO:0000256" key="11">
    <source>
        <dbReference type="ARBA" id="ARBA00023128"/>
    </source>
</evidence>
<dbReference type="Gene3D" id="3.55.40.20">
    <property type="entry name" value="Iron/manganese superoxide dismutase, C-terminal domain"/>
    <property type="match status" value="1"/>
</dbReference>
<evidence type="ECO:0000256" key="8">
    <source>
        <dbReference type="ARBA" id="ARBA00022723"/>
    </source>
</evidence>
<reference evidence="16" key="1">
    <citation type="submission" date="2025-08" db="UniProtKB">
        <authorList>
            <consortium name="Ensembl"/>
        </authorList>
    </citation>
    <scope>IDENTIFICATION</scope>
</reference>
<evidence type="ECO:0000256" key="1">
    <source>
        <dbReference type="ARBA" id="ARBA00001936"/>
    </source>
</evidence>
<dbReference type="FunFam" id="3.55.40.20:FF:000003">
    <property type="entry name" value="Superoxide dismutase [Mn], mitochondrial"/>
    <property type="match status" value="1"/>
</dbReference>
<evidence type="ECO:0000256" key="5">
    <source>
        <dbReference type="ARBA" id="ARBA00011881"/>
    </source>
</evidence>
<evidence type="ECO:0000256" key="4">
    <source>
        <dbReference type="ARBA" id="ARBA00008714"/>
    </source>
</evidence>
<comment type="subcellular location">
    <subcellularLocation>
        <location evidence="3">Mitochondrion matrix</location>
    </subcellularLocation>
</comment>
<evidence type="ECO:0000256" key="7">
    <source>
        <dbReference type="ARBA" id="ARBA00014518"/>
    </source>
</evidence>
<comment type="cofactor">
    <cofactor evidence="1">
        <name>Mn(2+)</name>
        <dbReference type="ChEBI" id="CHEBI:29035"/>
    </cofactor>
</comment>
<dbReference type="AlphaFoldDB" id="A0A8C6WR33"/>
<comment type="subunit">
    <text evidence="5">Homotetramer.</text>
</comment>
<keyword evidence="12" id="KW-0464">Manganese</keyword>
<dbReference type="EC" id="1.15.1.1" evidence="6"/>
<keyword evidence="9" id="KW-0560">Oxidoreductase</keyword>
<dbReference type="InterPro" id="IPR050265">
    <property type="entry name" value="Fe/Mn_Superoxide_Dismutase"/>
</dbReference>
<sequence length="268" mass="29335">MVLSEGAVEVHFSRAASTSSGVGGALVIALRELCPAPGSTRINMLCRALQIRRCAAGLSYSLSQVSAARQKHTLPDLMYDYGALQPHICAEIMQLHHSKHHATYVNNLNVTEEKYHEALAKGDVTAQVALQPALKFNGGGHINHTIFWSNLSPNGGGEPQGELMEAIKRDFGSFQSMKDRMSAATVAVQGSGWGWLGFNKDSGRLRIAACANQDPLQGTTGLIPLLGIDVWEHAYYLQYKNVRPDYVKAIWNVINWENVSDRLKAAHK</sequence>
<dbReference type="GO" id="GO:0004784">
    <property type="term" value="F:superoxide dismutase activity"/>
    <property type="evidence" value="ECO:0007669"/>
    <property type="project" value="UniProtKB-EC"/>
</dbReference>
<evidence type="ECO:0000259" key="15">
    <source>
        <dbReference type="Pfam" id="PF02777"/>
    </source>
</evidence>
<comment type="function">
    <text evidence="2">Destroys superoxide anion radicals which are normally produced within the cells and which are toxic to biological systems.</text>
</comment>
<dbReference type="Ensembl" id="ENSNMLT00000028386.1">
    <property type="protein sequence ID" value="ENSNMLP00000025384.1"/>
    <property type="gene ID" value="ENSNMLG00000016058.1"/>
</dbReference>
<evidence type="ECO:0000256" key="9">
    <source>
        <dbReference type="ARBA" id="ARBA00023002"/>
    </source>
</evidence>
<dbReference type="Gene3D" id="1.10.287.990">
    <property type="entry name" value="Fe,Mn superoxide dismutase (SOD) domain"/>
    <property type="match status" value="1"/>
</dbReference>
<dbReference type="InterPro" id="IPR019831">
    <property type="entry name" value="Mn/Fe_SOD_N"/>
</dbReference>